<keyword evidence="2" id="KW-1185">Reference proteome</keyword>
<name>A0AAV1ZB69_9ARAC</name>
<accession>A0AAV1ZB69</accession>
<dbReference type="EMBL" id="CAXIEN010000029">
    <property type="protein sequence ID" value="CAL1267532.1"/>
    <property type="molecule type" value="Genomic_DNA"/>
</dbReference>
<organism evidence="1 2">
    <name type="scientific">Larinioides sclopetarius</name>
    <dbReference type="NCBI Taxonomy" id="280406"/>
    <lineage>
        <taxon>Eukaryota</taxon>
        <taxon>Metazoa</taxon>
        <taxon>Ecdysozoa</taxon>
        <taxon>Arthropoda</taxon>
        <taxon>Chelicerata</taxon>
        <taxon>Arachnida</taxon>
        <taxon>Araneae</taxon>
        <taxon>Araneomorphae</taxon>
        <taxon>Entelegynae</taxon>
        <taxon>Araneoidea</taxon>
        <taxon>Araneidae</taxon>
        <taxon>Larinioides</taxon>
    </lineage>
</organism>
<gene>
    <name evidence="1" type="ORF">LARSCL_LOCUS3726</name>
</gene>
<evidence type="ECO:0000313" key="2">
    <source>
        <dbReference type="Proteomes" id="UP001497382"/>
    </source>
</evidence>
<dbReference type="AlphaFoldDB" id="A0AAV1ZB69"/>
<protein>
    <submittedName>
        <fullName evidence="1">Uncharacterized protein</fullName>
    </submittedName>
</protein>
<dbReference type="Proteomes" id="UP001497382">
    <property type="component" value="Unassembled WGS sequence"/>
</dbReference>
<proteinExistence type="predicted"/>
<comment type="caution">
    <text evidence="1">The sequence shown here is derived from an EMBL/GenBank/DDBJ whole genome shotgun (WGS) entry which is preliminary data.</text>
</comment>
<reference evidence="1 2" key="1">
    <citation type="submission" date="2024-04" db="EMBL/GenBank/DDBJ databases">
        <authorList>
            <person name="Rising A."/>
            <person name="Reimegard J."/>
            <person name="Sonavane S."/>
            <person name="Akerstrom W."/>
            <person name="Nylinder S."/>
            <person name="Hedman E."/>
            <person name="Kallberg Y."/>
        </authorList>
    </citation>
    <scope>NUCLEOTIDE SEQUENCE [LARGE SCALE GENOMIC DNA]</scope>
</reference>
<sequence length="49" mass="5558">MGYEDREETRQDLKSQEDLRALSDDKLLLFGGNPTFTEAGERIVEGDIV</sequence>
<feature type="non-terminal residue" evidence="1">
    <location>
        <position position="49"/>
    </location>
</feature>
<evidence type="ECO:0000313" key="1">
    <source>
        <dbReference type="EMBL" id="CAL1267532.1"/>
    </source>
</evidence>